<evidence type="ECO:0000256" key="11">
    <source>
        <dbReference type="ARBA" id="ARBA00023326"/>
    </source>
</evidence>
<evidence type="ECO:0000256" key="10">
    <source>
        <dbReference type="ARBA" id="ARBA00023295"/>
    </source>
</evidence>
<protein>
    <recommendedName>
        <fullName evidence="3">chitinase</fullName>
        <ecNumber evidence="3">3.2.1.14</ecNumber>
    </recommendedName>
</protein>
<keyword evidence="6 12" id="KW-0378">Hydrolase</keyword>
<dbReference type="InterPro" id="IPR011583">
    <property type="entry name" value="Chitinase_II/V-like_cat"/>
</dbReference>
<dbReference type="Gene3D" id="2.170.140.10">
    <property type="entry name" value="Chitin binding domain"/>
    <property type="match status" value="1"/>
</dbReference>
<dbReference type="EC" id="3.2.1.14" evidence="3"/>
<keyword evidence="11" id="KW-0624">Polysaccharide degradation</keyword>
<dbReference type="InterPro" id="IPR001579">
    <property type="entry name" value="Glyco_hydro_18_chit_AS"/>
</dbReference>
<feature type="domain" description="Chitin-binding type-2" evidence="15">
    <location>
        <begin position="436"/>
        <end position="494"/>
    </location>
</feature>
<feature type="domain" description="GH18" evidence="16">
    <location>
        <begin position="39"/>
        <end position="407"/>
    </location>
</feature>
<keyword evidence="10 12" id="KW-0326">Glycosidase</keyword>
<evidence type="ECO:0000256" key="7">
    <source>
        <dbReference type="ARBA" id="ARBA00023024"/>
    </source>
</evidence>
<dbReference type="PROSITE" id="PS01095">
    <property type="entry name" value="GH18_1"/>
    <property type="match status" value="1"/>
</dbReference>
<evidence type="ECO:0000256" key="5">
    <source>
        <dbReference type="ARBA" id="ARBA00022729"/>
    </source>
</evidence>
<dbReference type="Gene3D" id="3.10.50.10">
    <property type="match status" value="1"/>
</dbReference>
<evidence type="ECO:0000313" key="18">
    <source>
        <dbReference type="Proteomes" id="UP000827092"/>
    </source>
</evidence>
<evidence type="ECO:0000256" key="6">
    <source>
        <dbReference type="ARBA" id="ARBA00022801"/>
    </source>
</evidence>
<reference evidence="17 18" key="1">
    <citation type="journal article" date="2022" name="Nat. Ecol. Evol.">
        <title>A masculinizing supergene underlies an exaggerated male reproductive morph in a spider.</title>
        <authorList>
            <person name="Hendrickx F."/>
            <person name="De Corte Z."/>
            <person name="Sonet G."/>
            <person name="Van Belleghem S.M."/>
            <person name="Kostlbacher S."/>
            <person name="Vangestel C."/>
        </authorList>
    </citation>
    <scope>NUCLEOTIDE SEQUENCE [LARGE SCALE GENOMIC DNA]</scope>
    <source>
        <tissue evidence="17">Whole body</tissue>
    </source>
</reference>
<dbReference type="Pfam" id="PF01607">
    <property type="entry name" value="CBM_14"/>
    <property type="match status" value="1"/>
</dbReference>
<proteinExistence type="inferred from homology"/>
<dbReference type="PANTHER" id="PTHR11177:SF360">
    <property type="entry name" value="CHITINASE 4-RELATED"/>
    <property type="match status" value="1"/>
</dbReference>
<comment type="catalytic activity">
    <reaction evidence="1">
        <text>Random endo-hydrolysis of N-acetyl-beta-D-glucosaminide (1-&gt;4)-beta-linkages in chitin and chitodextrins.</text>
        <dbReference type="EC" id="3.2.1.14"/>
    </reaction>
</comment>
<dbReference type="GO" id="GO:0006032">
    <property type="term" value="P:chitin catabolic process"/>
    <property type="evidence" value="ECO:0007669"/>
    <property type="project" value="UniProtKB-KW"/>
</dbReference>
<dbReference type="CDD" id="cd02872">
    <property type="entry name" value="GH18_chitolectin_chitotriosidase"/>
    <property type="match status" value="1"/>
</dbReference>
<dbReference type="AlphaFoldDB" id="A0AAV6U8T5"/>
<comment type="caution">
    <text evidence="17">The sequence shown here is derived from an EMBL/GenBank/DDBJ whole genome shotgun (WGS) entry which is preliminary data.</text>
</comment>
<dbReference type="SUPFAM" id="SSF54556">
    <property type="entry name" value="Chitinase insertion domain"/>
    <property type="match status" value="1"/>
</dbReference>
<comment type="similarity">
    <text evidence="2">Belongs to the glycosyl hydrolase 18 family. Chitinase class II subfamily.</text>
</comment>
<name>A0AAV6U8T5_9ARAC</name>
<sequence>MPRGRNLQKKMGLKEICLVLLFTAALAAAAGKDRNTKPYKVVCYLGSWANYRTGDAKFLIEHIDPFLCTHLIYGFAKLSNNQIAAYDPYLDLKENWGLGAIERFNNLKQKNPNLSTLIAIGGWNEGSTKYSAMAADPNARKTFVKSVVDFCQKYGFDGLDMDWEYPANRGGAPSDKQNFITLLKELSEAFEPHGLLLSAAVAAGKATMDTAYDIPGMAKYMDFINVMAYDLHGSWEKTTGHNAPLYAREEESENEKLLNVDYAINYWISHGAPRNKLVLGMGLYGRSFTLGNPSNTGLGAPATGPGSAGPMTKEPGMLGYNEICLSVKDGGWQEVFVPKVEAPYAFKGNQWVGYDNKKSIEIKTDYLIKEKLGGGMVWSLETDDFRGKCFGETYPLLATISNKLNGNAVRPPPPTVDPQQPITQPPVRPTVDPGMGFRCTGDGYFRDPSNCSNFYLCVKQPTGDYAKHTYTCGEGLAFDEEIKACNFHDRVKGC</sequence>
<feature type="signal peptide" evidence="14">
    <location>
        <begin position="1"/>
        <end position="27"/>
    </location>
</feature>
<evidence type="ECO:0000259" key="16">
    <source>
        <dbReference type="PROSITE" id="PS51910"/>
    </source>
</evidence>
<dbReference type="GO" id="GO:0008843">
    <property type="term" value="F:endochitinase activity"/>
    <property type="evidence" value="ECO:0007669"/>
    <property type="project" value="UniProtKB-EC"/>
</dbReference>
<keyword evidence="8" id="KW-1015">Disulfide bond</keyword>
<dbReference type="InterPro" id="IPR050314">
    <property type="entry name" value="Glycosyl_Hydrlase_18"/>
</dbReference>
<dbReference type="PROSITE" id="PS51910">
    <property type="entry name" value="GH18_2"/>
    <property type="match status" value="1"/>
</dbReference>
<dbReference type="PANTHER" id="PTHR11177">
    <property type="entry name" value="CHITINASE"/>
    <property type="match status" value="1"/>
</dbReference>
<dbReference type="GO" id="GO:0005576">
    <property type="term" value="C:extracellular region"/>
    <property type="evidence" value="ECO:0007669"/>
    <property type="project" value="InterPro"/>
</dbReference>
<evidence type="ECO:0000256" key="4">
    <source>
        <dbReference type="ARBA" id="ARBA00022669"/>
    </source>
</evidence>
<evidence type="ECO:0000259" key="15">
    <source>
        <dbReference type="PROSITE" id="PS50940"/>
    </source>
</evidence>
<evidence type="ECO:0000256" key="8">
    <source>
        <dbReference type="ARBA" id="ARBA00023157"/>
    </source>
</evidence>
<dbReference type="SUPFAM" id="SSF51445">
    <property type="entry name" value="(Trans)glycosidases"/>
    <property type="match status" value="1"/>
</dbReference>
<evidence type="ECO:0000256" key="1">
    <source>
        <dbReference type="ARBA" id="ARBA00000822"/>
    </source>
</evidence>
<dbReference type="GO" id="GO:0000272">
    <property type="term" value="P:polysaccharide catabolic process"/>
    <property type="evidence" value="ECO:0007669"/>
    <property type="project" value="UniProtKB-KW"/>
</dbReference>
<keyword evidence="5 14" id="KW-0732">Signal</keyword>
<keyword evidence="4" id="KW-0147">Chitin-binding</keyword>
<evidence type="ECO:0000256" key="13">
    <source>
        <dbReference type="SAM" id="MobiDB-lite"/>
    </source>
</evidence>
<organism evidence="17 18">
    <name type="scientific">Oedothorax gibbosus</name>
    <dbReference type="NCBI Taxonomy" id="931172"/>
    <lineage>
        <taxon>Eukaryota</taxon>
        <taxon>Metazoa</taxon>
        <taxon>Ecdysozoa</taxon>
        <taxon>Arthropoda</taxon>
        <taxon>Chelicerata</taxon>
        <taxon>Arachnida</taxon>
        <taxon>Araneae</taxon>
        <taxon>Araneomorphae</taxon>
        <taxon>Entelegynae</taxon>
        <taxon>Araneoidea</taxon>
        <taxon>Linyphiidae</taxon>
        <taxon>Erigoninae</taxon>
        <taxon>Oedothorax</taxon>
    </lineage>
</organism>
<dbReference type="InterPro" id="IPR029070">
    <property type="entry name" value="Chitinase_insertion_sf"/>
</dbReference>
<dbReference type="EMBL" id="JAFNEN010000591">
    <property type="protein sequence ID" value="KAG8180009.1"/>
    <property type="molecule type" value="Genomic_DNA"/>
</dbReference>
<dbReference type="PROSITE" id="PS50940">
    <property type="entry name" value="CHIT_BIND_II"/>
    <property type="match status" value="1"/>
</dbReference>
<dbReference type="SMART" id="SM00636">
    <property type="entry name" value="Glyco_18"/>
    <property type="match status" value="1"/>
</dbReference>
<evidence type="ECO:0000313" key="17">
    <source>
        <dbReference type="EMBL" id="KAG8180009.1"/>
    </source>
</evidence>
<feature type="chain" id="PRO_5043596778" description="chitinase" evidence="14">
    <location>
        <begin position="28"/>
        <end position="494"/>
    </location>
</feature>
<gene>
    <name evidence="17" type="ORF">JTE90_020964</name>
</gene>
<dbReference type="InterPro" id="IPR002557">
    <property type="entry name" value="Chitin-bd_dom"/>
</dbReference>
<dbReference type="Gene3D" id="3.20.20.80">
    <property type="entry name" value="Glycosidases"/>
    <property type="match status" value="1"/>
</dbReference>
<dbReference type="InterPro" id="IPR017853">
    <property type="entry name" value="GH"/>
</dbReference>
<evidence type="ECO:0000256" key="9">
    <source>
        <dbReference type="ARBA" id="ARBA00023277"/>
    </source>
</evidence>
<feature type="region of interest" description="Disordered" evidence="13">
    <location>
        <begin position="412"/>
        <end position="431"/>
    </location>
</feature>
<dbReference type="Pfam" id="PF00704">
    <property type="entry name" value="Glyco_hydro_18"/>
    <property type="match status" value="1"/>
</dbReference>
<dbReference type="GO" id="GO:0008061">
    <property type="term" value="F:chitin binding"/>
    <property type="evidence" value="ECO:0007669"/>
    <property type="project" value="UniProtKB-KW"/>
</dbReference>
<dbReference type="InterPro" id="IPR001223">
    <property type="entry name" value="Glyco_hydro18_cat"/>
</dbReference>
<keyword evidence="18" id="KW-1185">Reference proteome</keyword>
<dbReference type="Proteomes" id="UP000827092">
    <property type="component" value="Unassembled WGS sequence"/>
</dbReference>
<evidence type="ECO:0000256" key="12">
    <source>
        <dbReference type="RuleBase" id="RU000489"/>
    </source>
</evidence>
<dbReference type="FunFam" id="3.10.50.10:FF:000004">
    <property type="entry name" value="Chitinase 5"/>
    <property type="match status" value="1"/>
</dbReference>
<accession>A0AAV6U8T5</accession>
<dbReference type="SUPFAM" id="SSF57625">
    <property type="entry name" value="Invertebrate chitin-binding proteins"/>
    <property type="match status" value="1"/>
</dbReference>
<evidence type="ECO:0000256" key="3">
    <source>
        <dbReference type="ARBA" id="ARBA00012729"/>
    </source>
</evidence>
<keyword evidence="7" id="KW-0146">Chitin degradation</keyword>
<dbReference type="SMART" id="SM00494">
    <property type="entry name" value="ChtBD2"/>
    <property type="match status" value="1"/>
</dbReference>
<dbReference type="FunFam" id="3.20.20.80:FF:000007">
    <property type="entry name" value="Acidic mammalian chitinase"/>
    <property type="match status" value="1"/>
</dbReference>
<dbReference type="InterPro" id="IPR036508">
    <property type="entry name" value="Chitin-bd_dom_sf"/>
</dbReference>
<evidence type="ECO:0000256" key="14">
    <source>
        <dbReference type="SAM" id="SignalP"/>
    </source>
</evidence>
<keyword evidence="9" id="KW-0119">Carbohydrate metabolism</keyword>
<evidence type="ECO:0000256" key="2">
    <source>
        <dbReference type="ARBA" id="ARBA00009121"/>
    </source>
</evidence>